<name>A0A485LM49_9STRA</name>
<dbReference type="PROSITE" id="PS51294">
    <property type="entry name" value="HTH_MYB"/>
    <property type="match status" value="1"/>
</dbReference>
<dbReference type="SUPFAM" id="SSF46689">
    <property type="entry name" value="Homeodomain-like"/>
    <property type="match status" value="1"/>
</dbReference>
<dbReference type="OrthoDB" id="64087at2759"/>
<feature type="domain" description="HTH myb-type" evidence="2">
    <location>
        <begin position="252"/>
        <end position="295"/>
    </location>
</feature>
<evidence type="ECO:0000259" key="2">
    <source>
        <dbReference type="PROSITE" id="PS51294"/>
    </source>
</evidence>
<proteinExistence type="predicted"/>
<organism evidence="4 5">
    <name type="scientific">Aphanomyces stellatus</name>
    <dbReference type="NCBI Taxonomy" id="120398"/>
    <lineage>
        <taxon>Eukaryota</taxon>
        <taxon>Sar</taxon>
        <taxon>Stramenopiles</taxon>
        <taxon>Oomycota</taxon>
        <taxon>Saprolegniomycetes</taxon>
        <taxon>Saprolegniales</taxon>
        <taxon>Verrucalvaceae</taxon>
        <taxon>Aphanomyces</taxon>
    </lineage>
</organism>
<protein>
    <submittedName>
        <fullName evidence="4">Aste57867_23140 protein</fullName>
    </submittedName>
</protein>
<reference evidence="3" key="2">
    <citation type="submission" date="2019-06" db="EMBL/GenBank/DDBJ databases">
        <title>Genomics analysis of Aphanomyces spp. identifies a new class of oomycete effector associated with host adaptation.</title>
        <authorList>
            <person name="Gaulin E."/>
        </authorList>
    </citation>
    <scope>NUCLEOTIDE SEQUENCE</scope>
    <source>
        <strain evidence="3">CBS 578.67</strain>
    </source>
</reference>
<dbReference type="EMBL" id="VJMH01007229">
    <property type="protein sequence ID" value="KAF0684896.1"/>
    <property type="molecule type" value="Genomic_DNA"/>
</dbReference>
<dbReference type="InterPro" id="IPR001005">
    <property type="entry name" value="SANT/Myb"/>
</dbReference>
<keyword evidence="5" id="KW-1185">Reference proteome</keyword>
<dbReference type="Pfam" id="PF00249">
    <property type="entry name" value="Myb_DNA-binding"/>
    <property type="match status" value="1"/>
</dbReference>
<dbReference type="Gene3D" id="1.10.10.60">
    <property type="entry name" value="Homeodomain-like"/>
    <property type="match status" value="1"/>
</dbReference>
<accession>A0A485LM49</accession>
<gene>
    <name evidence="4" type="primary">Aste57867_23140</name>
    <name evidence="3" type="ORF">As57867_023069</name>
    <name evidence="4" type="ORF">ASTE57867_23140</name>
</gene>
<dbReference type="Proteomes" id="UP000332933">
    <property type="component" value="Unassembled WGS sequence"/>
</dbReference>
<dbReference type="AlphaFoldDB" id="A0A485LM49"/>
<dbReference type="SMART" id="SM00717">
    <property type="entry name" value="SANT"/>
    <property type="match status" value="1"/>
</dbReference>
<evidence type="ECO:0000313" key="5">
    <source>
        <dbReference type="Proteomes" id="UP000332933"/>
    </source>
</evidence>
<dbReference type="InterPro" id="IPR009057">
    <property type="entry name" value="Homeodomain-like_sf"/>
</dbReference>
<evidence type="ECO:0000313" key="4">
    <source>
        <dbReference type="EMBL" id="VFT99788.1"/>
    </source>
</evidence>
<sequence length="344" mass="39825">MRNGVEGSLDDALAANEAYVAHLKTVVLSLEESERRLKQKILHLRRAEYHAALQVQVERANGVLRQFGLVAPAKRARQQDAFFKYAVLRQSATGAIENGIVEPEANEDTRRRFVLERVIPAPLLAKNSMPTRAWNATHEIQLKTTFNAWANHGVEPMDADWDAIPVPGTAAEKRRRWVQLKLDLQKMSAGDDTRLKAMGDARSDDQNWGRIARKLSTPRILRFHDECLAIYQRRLNPAITDWDFNAWNHLTEKKLTALVRVHGERWDDIARLIETLSPDELAQRWQNVLLVRPSTESDRRIVLAAYCYSRRWLHVRWDALMYLIGPRHHLQACRRRFDELLSPR</sequence>
<dbReference type="EMBL" id="CAADRA010007255">
    <property type="protein sequence ID" value="VFT99788.1"/>
    <property type="molecule type" value="Genomic_DNA"/>
</dbReference>
<dbReference type="PROSITE" id="PS50090">
    <property type="entry name" value="MYB_LIKE"/>
    <property type="match status" value="1"/>
</dbReference>
<evidence type="ECO:0000313" key="3">
    <source>
        <dbReference type="EMBL" id="KAF0684896.1"/>
    </source>
</evidence>
<feature type="domain" description="Myb-like" evidence="1">
    <location>
        <begin position="245"/>
        <end position="289"/>
    </location>
</feature>
<dbReference type="InterPro" id="IPR017930">
    <property type="entry name" value="Myb_dom"/>
</dbReference>
<evidence type="ECO:0000259" key="1">
    <source>
        <dbReference type="PROSITE" id="PS50090"/>
    </source>
</evidence>
<dbReference type="CDD" id="cd00167">
    <property type="entry name" value="SANT"/>
    <property type="match status" value="1"/>
</dbReference>
<reference evidence="4 5" key="1">
    <citation type="submission" date="2019-03" db="EMBL/GenBank/DDBJ databases">
        <authorList>
            <person name="Gaulin E."/>
            <person name="Dumas B."/>
        </authorList>
    </citation>
    <scope>NUCLEOTIDE SEQUENCE [LARGE SCALE GENOMIC DNA]</scope>
    <source>
        <strain evidence="4">CBS 568.67</strain>
    </source>
</reference>